<dbReference type="GO" id="GO:0005524">
    <property type="term" value="F:ATP binding"/>
    <property type="evidence" value="ECO:0007669"/>
    <property type="project" value="UniProtKB-KW"/>
</dbReference>
<proteinExistence type="inferred from homology"/>
<organism evidence="6">
    <name type="scientific">hydrothermal vent metagenome</name>
    <dbReference type="NCBI Taxonomy" id="652676"/>
    <lineage>
        <taxon>unclassified sequences</taxon>
        <taxon>metagenomes</taxon>
        <taxon>ecological metagenomes</taxon>
    </lineage>
</organism>
<dbReference type="GO" id="GO:0015833">
    <property type="term" value="P:peptide transport"/>
    <property type="evidence" value="ECO:0007669"/>
    <property type="project" value="InterPro"/>
</dbReference>
<keyword evidence="4 6" id="KW-0067">ATP-binding</keyword>
<dbReference type="EMBL" id="UOEQ01000090">
    <property type="protein sequence ID" value="VAW16133.1"/>
    <property type="molecule type" value="Genomic_DNA"/>
</dbReference>
<feature type="domain" description="ABC transporter" evidence="5">
    <location>
        <begin position="3"/>
        <end position="157"/>
    </location>
</feature>
<protein>
    <submittedName>
        <fullName evidence="6">ABC transporter, ATP-binding protein (Cluster 5, nickel/peptides/opines) / ABC transporter, ATP-binding protein (Cluster 5, nickel/peptides/opines)</fullName>
    </submittedName>
</protein>
<dbReference type="GO" id="GO:0016887">
    <property type="term" value="F:ATP hydrolysis activity"/>
    <property type="evidence" value="ECO:0007669"/>
    <property type="project" value="InterPro"/>
</dbReference>
<dbReference type="PANTHER" id="PTHR43776:SF7">
    <property type="entry name" value="D,D-DIPEPTIDE TRANSPORT ATP-BINDING PROTEIN DDPF-RELATED"/>
    <property type="match status" value="1"/>
</dbReference>
<keyword evidence="3" id="KW-0547">Nucleotide-binding</keyword>
<evidence type="ECO:0000259" key="5">
    <source>
        <dbReference type="PROSITE" id="PS50893"/>
    </source>
</evidence>
<dbReference type="PROSITE" id="PS00211">
    <property type="entry name" value="ABC_TRANSPORTER_1"/>
    <property type="match status" value="1"/>
</dbReference>
<evidence type="ECO:0000256" key="3">
    <source>
        <dbReference type="ARBA" id="ARBA00022741"/>
    </source>
</evidence>
<evidence type="ECO:0000256" key="1">
    <source>
        <dbReference type="ARBA" id="ARBA00005417"/>
    </source>
</evidence>
<evidence type="ECO:0000256" key="4">
    <source>
        <dbReference type="ARBA" id="ARBA00022840"/>
    </source>
</evidence>
<dbReference type="PANTHER" id="PTHR43776">
    <property type="entry name" value="TRANSPORT ATP-BINDING PROTEIN"/>
    <property type="match status" value="1"/>
</dbReference>
<dbReference type="AlphaFoldDB" id="A0A3B0TIY1"/>
<evidence type="ECO:0000313" key="6">
    <source>
        <dbReference type="EMBL" id="VAW16133.1"/>
    </source>
</evidence>
<comment type="similarity">
    <text evidence="1">Belongs to the ABC transporter superfamily.</text>
</comment>
<dbReference type="InterPro" id="IPR027417">
    <property type="entry name" value="P-loop_NTPase"/>
</dbReference>
<sequence>DPYGSFNPRHRVEKLVSEPFYLLVDAPRGIERRQRVERALIEVGLNATDADKYIHEFSGGQRQRVAIARALIIEPALIILDEAVSALDVSIRAQILDLLAELSDRRGISYLFISHDLSVVRAITDRVLVMRDGVIVEEGESQSVFANPQHPYTKQLLGAVPDIEKALAARRLQQV</sequence>
<dbReference type="InterPro" id="IPR003439">
    <property type="entry name" value="ABC_transporter-like_ATP-bd"/>
</dbReference>
<keyword evidence="2" id="KW-0813">Transport</keyword>
<reference evidence="6" key="1">
    <citation type="submission" date="2018-06" db="EMBL/GenBank/DDBJ databases">
        <authorList>
            <person name="Zhirakovskaya E."/>
        </authorList>
    </citation>
    <scope>NUCLEOTIDE SEQUENCE</scope>
</reference>
<feature type="non-terminal residue" evidence="6">
    <location>
        <position position="1"/>
    </location>
</feature>
<name>A0A3B0TIY1_9ZZZZ</name>
<dbReference type="InterPro" id="IPR017871">
    <property type="entry name" value="ABC_transporter-like_CS"/>
</dbReference>
<dbReference type="PROSITE" id="PS50893">
    <property type="entry name" value="ABC_TRANSPORTER_2"/>
    <property type="match status" value="1"/>
</dbReference>
<dbReference type="SUPFAM" id="SSF52540">
    <property type="entry name" value="P-loop containing nucleoside triphosphate hydrolases"/>
    <property type="match status" value="1"/>
</dbReference>
<dbReference type="Pfam" id="PF08352">
    <property type="entry name" value="oligo_HPY"/>
    <property type="match status" value="1"/>
</dbReference>
<gene>
    <name evidence="6" type="ORF">MNBD_ALPHA11-2045</name>
</gene>
<dbReference type="InterPro" id="IPR013563">
    <property type="entry name" value="Oligopep_ABC_C"/>
</dbReference>
<dbReference type="Gene3D" id="3.40.50.300">
    <property type="entry name" value="P-loop containing nucleotide triphosphate hydrolases"/>
    <property type="match status" value="1"/>
</dbReference>
<accession>A0A3B0TIY1</accession>
<dbReference type="Pfam" id="PF00005">
    <property type="entry name" value="ABC_tran"/>
    <property type="match status" value="1"/>
</dbReference>
<evidence type="ECO:0000256" key="2">
    <source>
        <dbReference type="ARBA" id="ARBA00022448"/>
    </source>
</evidence>
<dbReference type="InterPro" id="IPR050319">
    <property type="entry name" value="ABC_transp_ATP-bind"/>
</dbReference>